<proteinExistence type="predicted"/>
<dbReference type="PROSITE" id="PS51354">
    <property type="entry name" value="GLUTAREDOXIN_2"/>
    <property type="match status" value="1"/>
</dbReference>
<dbReference type="Proteomes" id="UP001142372">
    <property type="component" value="Unassembled WGS sequence"/>
</dbReference>
<dbReference type="Gene3D" id="3.40.30.10">
    <property type="entry name" value="Glutaredoxin"/>
    <property type="match status" value="1"/>
</dbReference>
<dbReference type="InterPro" id="IPR002109">
    <property type="entry name" value="Glutaredoxin"/>
</dbReference>
<dbReference type="AlphaFoldDB" id="A0A9W6H8W6"/>
<evidence type="ECO:0000313" key="3">
    <source>
        <dbReference type="Proteomes" id="UP001142372"/>
    </source>
</evidence>
<reference evidence="2" key="2">
    <citation type="submission" date="2023-01" db="EMBL/GenBank/DDBJ databases">
        <authorList>
            <person name="Sun Q."/>
            <person name="Evtushenko L."/>
        </authorList>
    </citation>
    <scope>NUCLEOTIDE SEQUENCE</scope>
    <source>
        <strain evidence="2">VKM Ac-1401</strain>
    </source>
</reference>
<comment type="caution">
    <text evidence="2">The sequence shown here is derived from an EMBL/GenBank/DDBJ whole genome shotgun (WGS) entry which is preliminary data.</text>
</comment>
<dbReference type="EMBL" id="BSEN01000006">
    <property type="protein sequence ID" value="GLJ76071.1"/>
    <property type="molecule type" value="Genomic_DNA"/>
</dbReference>
<protein>
    <submittedName>
        <fullName evidence="2">NrdH-redoxin</fullName>
    </submittedName>
</protein>
<reference evidence="2" key="1">
    <citation type="journal article" date="2014" name="Int. J. Syst. Evol. Microbiol.">
        <title>Complete genome sequence of Corynebacterium casei LMG S-19264T (=DSM 44701T), isolated from a smear-ripened cheese.</title>
        <authorList>
            <consortium name="US DOE Joint Genome Institute (JGI-PGF)"/>
            <person name="Walter F."/>
            <person name="Albersmeier A."/>
            <person name="Kalinowski J."/>
            <person name="Ruckert C."/>
        </authorList>
    </citation>
    <scope>NUCLEOTIDE SEQUENCE</scope>
    <source>
        <strain evidence="2">VKM Ac-1401</strain>
    </source>
</reference>
<sequence length="85" mass="9264">MTSPETFDRVTVFGADWCRDCIRSKALLDRVGADYEYIDLVAQPEAADRALAISGRTNIPVIVFPDGAHLVEPSDAELTEALAAR</sequence>
<accession>A0A9W6H8W6</accession>
<feature type="domain" description="Glutaredoxin" evidence="1">
    <location>
        <begin position="10"/>
        <end position="67"/>
    </location>
</feature>
<name>A0A9W6H8W6_9MICO</name>
<organism evidence="2 3">
    <name type="scientific">Leifsonia poae</name>
    <dbReference type="NCBI Taxonomy" id="110933"/>
    <lineage>
        <taxon>Bacteria</taxon>
        <taxon>Bacillati</taxon>
        <taxon>Actinomycetota</taxon>
        <taxon>Actinomycetes</taxon>
        <taxon>Micrococcales</taxon>
        <taxon>Microbacteriaceae</taxon>
        <taxon>Leifsonia</taxon>
    </lineage>
</organism>
<dbReference type="InterPro" id="IPR036249">
    <property type="entry name" value="Thioredoxin-like_sf"/>
</dbReference>
<keyword evidence="3" id="KW-1185">Reference proteome</keyword>
<dbReference type="SUPFAM" id="SSF52833">
    <property type="entry name" value="Thioredoxin-like"/>
    <property type="match status" value="1"/>
</dbReference>
<dbReference type="Pfam" id="PF00462">
    <property type="entry name" value="Glutaredoxin"/>
    <property type="match status" value="1"/>
</dbReference>
<evidence type="ECO:0000313" key="2">
    <source>
        <dbReference type="EMBL" id="GLJ76071.1"/>
    </source>
</evidence>
<gene>
    <name evidence="2" type="ORF">GCM10017584_16450</name>
</gene>
<dbReference type="CDD" id="cd02976">
    <property type="entry name" value="NrdH"/>
    <property type="match status" value="1"/>
</dbReference>
<evidence type="ECO:0000259" key="1">
    <source>
        <dbReference type="Pfam" id="PF00462"/>
    </source>
</evidence>
<dbReference type="RefSeq" id="WP_271176740.1">
    <property type="nucleotide sequence ID" value="NZ_BAAAJO010000005.1"/>
</dbReference>